<dbReference type="InterPro" id="IPR056693">
    <property type="entry name" value="DUF7791"/>
</dbReference>
<dbReference type="EMBL" id="JAULSV010000003">
    <property type="protein sequence ID" value="KAK0648964.1"/>
    <property type="molecule type" value="Genomic_DNA"/>
</dbReference>
<protein>
    <submittedName>
        <fullName evidence="5">Prion-inhibition and propagation-domain-containing protein</fullName>
    </submittedName>
</protein>
<dbReference type="Pfam" id="PF25053">
    <property type="entry name" value="DUF7791"/>
    <property type="match status" value="1"/>
</dbReference>
<evidence type="ECO:0000259" key="4">
    <source>
        <dbReference type="Pfam" id="PF25053"/>
    </source>
</evidence>
<dbReference type="Proteomes" id="UP001174936">
    <property type="component" value="Unassembled WGS sequence"/>
</dbReference>
<sequence length="1037" mass="116437">MEAVGLAIGTIGLIGAFKDAIDLFALFTASRSFGRDFVILLTKFDIEKYLLLQWAEQVKLLDHTAGEFYDVRLNREDIQVSVAQILSCIRLLLSDTAELKRRYGVESAPSPSDAKNLIDVQTEAVGMSGPCMKRFEQRFEELSISIGERQRSATPWAKARWAIQDKRKFADLVSELAHFTTKLREIVPPTATSQALFAQLVNTGDLEKITDLDRLKIVLEAAAGHRGAIAGPAQELIDQKCQKRILAVLWHRSIDERRRSVSDAHKKTFQWALKLPDDAAVDLRERNENLARWLCSGSGIYWVSGKAGSGKSTFMKFLYSCPQTKELLDQWASPEECIVADFFFYYLGAPEQNTKAGLCRALLFKILSNCPSLVSKALPNLWREVNEGQKTIALPSSSEISYAFEFISSHHHLPRMCIFIDGLDEYIGEFRPAIALINQLTMNPKLKILISSRPEPLCVAALEGLPKLKLQDLTEGDIALYVHDVIGENRYMKRLLKSDPVRSARVMKEIVYKASGVFLWVVLACRNLLDGFDNYDRIQELQARVHELPEELKEMFIHMLRKVDKRHASQASRLLRICLLHKKAQDQKSTELGRLYALELAFIADRLDLGPGLATLCFLGEYDRFEVVEQLAGRLRSRCGGLLELADRGSARDEPEGLDEEQRRQESFCFCSKAEWDDHEGAAMAEMAMEGYVSHDAWTDSTVVFMHRSVFHFLDTDEAWEAEPLKSAVIEVDFAAIMSLSRLYLALQSQRVRCPDELHQMLACLRDGIFSGVDADQDRPDNEDNIFWEMGPCLDALESTDNPVFGFWSGMFQDLAIVQSHGHGAFIIAIEAGASSYVKKQLDGRFIAEDVNRPACGCRPFLQYAVDPSGSLLGILPVDYTDPRATPWQSISNFGNMLDVLFSAGCDPNGIMDVPSTGDDEFEMQCNSQHHQTGHVPISPDTVLDSHSHSRDKGVTVWEFWLQRCAQLLSCPPDEATIETKASILDGIEAFIRAGADLGSTEMQVESVVRAIWTEPRLKDRAEQVMQLCKTTERAAP</sequence>
<dbReference type="InterPro" id="IPR027417">
    <property type="entry name" value="P-loop_NTPase"/>
</dbReference>
<organism evidence="5 6">
    <name type="scientific">Cercophora newfieldiana</name>
    <dbReference type="NCBI Taxonomy" id="92897"/>
    <lineage>
        <taxon>Eukaryota</taxon>
        <taxon>Fungi</taxon>
        <taxon>Dikarya</taxon>
        <taxon>Ascomycota</taxon>
        <taxon>Pezizomycotina</taxon>
        <taxon>Sordariomycetes</taxon>
        <taxon>Sordariomycetidae</taxon>
        <taxon>Sordariales</taxon>
        <taxon>Lasiosphaeriaceae</taxon>
        <taxon>Cercophora</taxon>
    </lineage>
</organism>
<proteinExistence type="predicted"/>
<name>A0AA40CU00_9PEZI</name>
<evidence type="ECO:0000259" key="2">
    <source>
        <dbReference type="Pfam" id="PF14479"/>
    </source>
</evidence>
<dbReference type="InterPro" id="IPR029498">
    <property type="entry name" value="HeLo_dom"/>
</dbReference>
<feature type="domain" description="Nephrocystin 3-like N-terminal" evidence="3">
    <location>
        <begin position="287"/>
        <end position="453"/>
    </location>
</feature>
<dbReference type="PANTHER" id="PTHR10039">
    <property type="entry name" value="AMELOGENIN"/>
    <property type="match status" value="1"/>
</dbReference>
<comment type="caution">
    <text evidence="5">The sequence shown here is derived from an EMBL/GenBank/DDBJ whole genome shotgun (WGS) entry which is preliminary data.</text>
</comment>
<dbReference type="PANTHER" id="PTHR10039:SF5">
    <property type="entry name" value="NACHT DOMAIN-CONTAINING PROTEIN"/>
    <property type="match status" value="1"/>
</dbReference>
<keyword evidence="1" id="KW-0677">Repeat</keyword>
<keyword evidence="6" id="KW-1185">Reference proteome</keyword>
<dbReference type="SUPFAM" id="SSF52540">
    <property type="entry name" value="P-loop containing nucleoside triphosphate hydrolases"/>
    <property type="match status" value="1"/>
</dbReference>
<dbReference type="InterPro" id="IPR056884">
    <property type="entry name" value="NPHP3-like_N"/>
</dbReference>
<accession>A0AA40CU00</accession>
<evidence type="ECO:0000313" key="6">
    <source>
        <dbReference type="Proteomes" id="UP001174936"/>
    </source>
</evidence>
<gene>
    <name evidence="5" type="ORF">B0T16DRAFT_124269</name>
</gene>
<evidence type="ECO:0000259" key="3">
    <source>
        <dbReference type="Pfam" id="PF24883"/>
    </source>
</evidence>
<dbReference type="Pfam" id="PF14479">
    <property type="entry name" value="HeLo"/>
    <property type="match status" value="1"/>
</dbReference>
<evidence type="ECO:0000256" key="1">
    <source>
        <dbReference type="ARBA" id="ARBA00022737"/>
    </source>
</evidence>
<feature type="domain" description="Prion-inhibition and propagation HeLo" evidence="2">
    <location>
        <begin position="5"/>
        <end position="216"/>
    </location>
</feature>
<evidence type="ECO:0000313" key="5">
    <source>
        <dbReference type="EMBL" id="KAK0648964.1"/>
    </source>
</evidence>
<reference evidence="5" key="1">
    <citation type="submission" date="2023-06" db="EMBL/GenBank/DDBJ databases">
        <title>Genome-scale phylogeny and comparative genomics of the fungal order Sordariales.</title>
        <authorList>
            <consortium name="Lawrence Berkeley National Laboratory"/>
            <person name="Hensen N."/>
            <person name="Bonometti L."/>
            <person name="Westerberg I."/>
            <person name="Brannstrom I.O."/>
            <person name="Guillou S."/>
            <person name="Cros-Aarteil S."/>
            <person name="Calhoun S."/>
            <person name="Haridas S."/>
            <person name="Kuo A."/>
            <person name="Mondo S."/>
            <person name="Pangilinan J."/>
            <person name="Riley R."/>
            <person name="Labutti K."/>
            <person name="Andreopoulos B."/>
            <person name="Lipzen A."/>
            <person name="Chen C."/>
            <person name="Yanf M."/>
            <person name="Daum C."/>
            <person name="Ng V."/>
            <person name="Clum A."/>
            <person name="Steindorff A."/>
            <person name="Ohm R."/>
            <person name="Martin F."/>
            <person name="Silar P."/>
            <person name="Natvig D."/>
            <person name="Lalanne C."/>
            <person name="Gautier V."/>
            <person name="Ament-Velasquez S.L."/>
            <person name="Kruys A."/>
            <person name="Hutchinson M.I."/>
            <person name="Powell A.J."/>
            <person name="Barry K."/>
            <person name="Miller A.N."/>
            <person name="Grigoriev I.V."/>
            <person name="Debuchy R."/>
            <person name="Gladieux P."/>
            <person name="Thoren M.H."/>
            <person name="Johannesson H."/>
        </authorList>
    </citation>
    <scope>NUCLEOTIDE SEQUENCE</scope>
    <source>
        <strain evidence="5">SMH2532-1</strain>
    </source>
</reference>
<keyword evidence="5" id="KW-0640">Prion</keyword>
<keyword evidence="5" id="KW-0034">Amyloid</keyword>
<dbReference type="Gene3D" id="3.40.50.300">
    <property type="entry name" value="P-loop containing nucleotide triphosphate hydrolases"/>
    <property type="match status" value="1"/>
</dbReference>
<dbReference type="AlphaFoldDB" id="A0AA40CU00"/>
<dbReference type="InterPro" id="IPR038305">
    <property type="entry name" value="HeLo_sf"/>
</dbReference>
<dbReference type="Gene3D" id="1.20.120.1020">
    <property type="entry name" value="Prion-inhibition and propagation, HeLo domain"/>
    <property type="match status" value="1"/>
</dbReference>
<dbReference type="Pfam" id="PF24883">
    <property type="entry name" value="NPHP3_N"/>
    <property type="match status" value="1"/>
</dbReference>
<feature type="domain" description="DUF7791" evidence="4">
    <location>
        <begin position="562"/>
        <end position="743"/>
    </location>
</feature>